<evidence type="ECO:0000313" key="1">
    <source>
        <dbReference type="EMBL" id="MFD1340832.1"/>
    </source>
</evidence>
<dbReference type="Proteomes" id="UP001597135">
    <property type="component" value="Unassembled WGS sequence"/>
</dbReference>
<keyword evidence="2" id="KW-1185">Reference proteome</keyword>
<evidence type="ECO:0000313" key="2">
    <source>
        <dbReference type="Proteomes" id="UP001597135"/>
    </source>
</evidence>
<reference evidence="2" key="1">
    <citation type="journal article" date="2019" name="Int. J. Syst. Evol. Microbiol.">
        <title>The Global Catalogue of Microorganisms (GCM) 10K type strain sequencing project: providing services to taxonomists for standard genome sequencing and annotation.</title>
        <authorList>
            <consortium name="The Broad Institute Genomics Platform"/>
            <consortium name="The Broad Institute Genome Sequencing Center for Infectious Disease"/>
            <person name="Wu L."/>
            <person name="Ma J."/>
        </authorList>
    </citation>
    <scope>NUCLEOTIDE SEQUENCE [LARGE SCALE GENOMIC DNA]</scope>
    <source>
        <strain evidence="2">CCUG 62953</strain>
    </source>
</reference>
<sequence>MTRADPSRSPPEAARYFDAFAEGRWDDDAQLGYIYPQDRARLAEDGSVLIVGTAGVDGLEFAIRDGHPKVWVFYPLDAEWRQVALDIDTLDRAWRDRTLSL</sequence>
<organism evidence="1 2">
    <name type="scientific">Litorisediminicola beolgyonensis</name>
    <dbReference type="NCBI Taxonomy" id="1173614"/>
    <lineage>
        <taxon>Bacteria</taxon>
        <taxon>Pseudomonadati</taxon>
        <taxon>Pseudomonadota</taxon>
        <taxon>Alphaproteobacteria</taxon>
        <taxon>Rhodobacterales</taxon>
        <taxon>Paracoccaceae</taxon>
        <taxon>Litorisediminicola</taxon>
    </lineage>
</organism>
<dbReference type="EMBL" id="JBHTMU010000001">
    <property type="protein sequence ID" value="MFD1340832.1"/>
    <property type="molecule type" value="Genomic_DNA"/>
</dbReference>
<comment type="caution">
    <text evidence="1">The sequence shown here is derived from an EMBL/GenBank/DDBJ whole genome shotgun (WGS) entry which is preliminary data.</text>
</comment>
<proteinExistence type="predicted"/>
<accession>A0ABW3ZDU2</accession>
<dbReference type="RefSeq" id="WP_386800894.1">
    <property type="nucleotide sequence ID" value="NZ_JBHTMU010000001.1"/>
</dbReference>
<protein>
    <submittedName>
        <fullName evidence="1">Uncharacterized protein</fullName>
    </submittedName>
</protein>
<name>A0ABW3ZDU2_9RHOB</name>
<gene>
    <name evidence="1" type="ORF">ACFQ4E_00185</name>
</gene>